<dbReference type="FunFam" id="2.60.40.10:FF:000155">
    <property type="entry name" value="complement C3 isoform X1"/>
    <property type="match status" value="1"/>
</dbReference>
<dbReference type="SUPFAM" id="SSF50242">
    <property type="entry name" value="TIMP-like"/>
    <property type="match status" value="1"/>
</dbReference>
<sequence length="1562" mass="176052">VCHLSITFNCTLTTMSAGYSMVVPSVLWVESEEQIVVEAHGLNVATEVTISVHDFLKSNVLYQIKAIMNPDNGMMVTPHIKVPAKDLKKDPKKNKYVIVQATSDHFALEKMVLISFQSGYIFAQTDKTIYTPGSSGKAFCCLGTWNVVTKYQDSPQETFRTAFDVKEYVLPSFEVNVEPQEKFYYVDTDRDFSVAITARYLYKQNVEGVAFVLFGVKIDSEKKSIPDSLRRIPANAVLARDMFQSRFRNLTELVGHSLYISVTVMTESGSDMVMAERGGINIVTSPYQILFTKTPKFFKPGMPYELMVFITNPDGSPAARVPVISEPIRAEATTQNDGTAKLILNTPADKRELSVTVKTNQERLSDERQATKTMVATAYQTQGGSGNYLHLAVSATDLKAGNSLPVNFNIKSNDLSTMNEIRYFTYIILSKGRILKVGRQPRSAGQNLVTMSLPITPNLIPSFRILAYYQVRNREIVADSVWVDVEDTCMGKLVVKGASEADNQIHQPGTAMEIKVEGDANARVGLVAVDKAVYVLNKKHKISQTKIWDIVEKSDIGCTAGSGRDNMGVFEDAGLALETSNKLSTKQRSDRKCPQVAKRRRRRNSLQLIESKTSKATQYADKELRKCCEDGMYENPMGYSCEKRSEYIDNQNECKTVFLECCNFIKDIRDQNQREDELQLARSNEDFIMDEDGITSRTLFPESWLWETKILTDAPNDQGISSKTVSFYLKDSITTWEVLAVSISETKGICVADPYEITVMKDFFIDLRLPYSVVRNEQVEIRAILYNSGRQLIRVRVELIHNPVFCSAATAKKRYRQDVTIGPQSSTAVPFVLVPLELGLHDIEVKGAVWNMMMSDGVIKKLRVVVGITPDPPMKLTEREEVLVKANRLDDMVPGTETDTKISVQGDPVTNIVENAIDGSQLKHLIQIPSGCVEQNMMKMTPTVIATHYLDATNQWEKVGMNRRAEAIKLIQQGYTQQLAYKKPDHSYPPFSHKTSSTWLTAYIVKVFALASTMVSTISGHLVCGGVKWLILERQRPDGIFYDEARAISGSMSGGYQGSESEVSLTAFVLVALLESRSLCGYQVNVLDSSINKASNYLLKKYDRLQRPYATALTAYALALAGRLNDDRPRSLFLHLDGNRWEEPNAHNYNIESTSYALLSLLEMKKFESTGNIVKWLTEQRFYGGTYGQTQATIMVFQALAKYKIDIPPQEVLNMDVAIKLPKRQDPIRYRIDYDGALLARTAETKINEDFTVRASGQGKATVTIVTLYNAQMKADAAQCKNFTLDVTVKTLKLSKFGICTRYLGNVDAAMSIIDVSMLTGFAPDVSDLNRLSKGVDRFIANYEINQGYSDRGNLIIYLDKVSHLNDECVQFKAHQFYEVGLIQPASVKVYSYYNLGEQCIKFYNLPKESGLLSKICHGDVCRCAEGKICKTTKHLKFLCFKVYKAKLVRIEEESGYDNYFMQILERIKEGTDQNPENSPRRFISQMKCRETLNLKENNDYLIWGVSSDLWPIKNDVYYLISKDTWIERWPSEDECQDEEFETLCNDFEQLSFALTVQGCQT</sequence>
<dbReference type="Gene3D" id="2.60.40.1940">
    <property type="match status" value="1"/>
</dbReference>
<dbReference type="SUPFAM" id="SSF49410">
    <property type="entry name" value="Alpha-macroglobulin receptor domain"/>
    <property type="match status" value="1"/>
</dbReference>
<dbReference type="HOGENOM" id="CLU_001634_4_0_1"/>
<dbReference type="Pfam" id="PF07703">
    <property type="entry name" value="A2M_BRD"/>
    <property type="match status" value="1"/>
</dbReference>
<dbReference type="InterPro" id="IPR050473">
    <property type="entry name" value="A2M/Complement_sys"/>
</dbReference>
<reference evidence="7" key="3">
    <citation type="submission" date="2025-09" db="UniProtKB">
        <authorList>
            <consortium name="Ensembl"/>
        </authorList>
    </citation>
    <scope>IDENTIFICATION</scope>
</reference>
<reference evidence="7 8" key="1">
    <citation type="submission" date="2009-12" db="EMBL/GenBank/DDBJ databases">
        <title>The Genome Sequence of Anolis carolinensis (Green Anole Lizard).</title>
        <authorList>
            <consortium name="The Genome Sequencing Platform"/>
            <person name="Di Palma F."/>
            <person name="Alfoldi J."/>
            <person name="Heiman D."/>
            <person name="Young S."/>
            <person name="Grabherr M."/>
            <person name="Johnson J."/>
            <person name="Lander E.S."/>
            <person name="Lindblad-Toh K."/>
        </authorList>
    </citation>
    <scope>NUCLEOTIDE SEQUENCE [LARGE SCALE GENOMIC DNA]</scope>
    <source>
        <strain evidence="7 8">JBL SC #1</strain>
    </source>
</reference>
<accession>R4GBP5</accession>
<dbReference type="MEROPS" id="I39.950"/>
<dbReference type="Gene3D" id="2.60.40.10">
    <property type="entry name" value="Immunoglobulins"/>
    <property type="match status" value="2"/>
</dbReference>
<dbReference type="FunFam" id="2.60.40.1930:FF:000008">
    <property type="entry name" value="Complement C3"/>
    <property type="match status" value="1"/>
</dbReference>
<dbReference type="InterPro" id="IPR001599">
    <property type="entry name" value="Macroglobln_a2"/>
</dbReference>
<dbReference type="InterPro" id="IPR047565">
    <property type="entry name" value="Alpha-macroglob_thiol-ester_cl"/>
</dbReference>
<dbReference type="Ensembl" id="ENSACAT00000030148.2">
    <property type="protein sequence ID" value="ENSACAP00000022730.2"/>
    <property type="gene ID" value="ENSACAG00000028697.2"/>
</dbReference>
<keyword evidence="8" id="KW-1185">Reference proteome</keyword>
<dbReference type="FunFam" id="2.40.50.120:FF:000013">
    <property type="entry name" value="Complement C3"/>
    <property type="match status" value="1"/>
</dbReference>
<dbReference type="Pfam" id="PF17791">
    <property type="entry name" value="MG3"/>
    <property type="match status" value="1"/>
</dbReference>
<dbReference type="PANTHER" id="PTHR11412:SF81">
    <property type="entry name" value="COMPLEMENT C3"/>
    <property type="match status" value="1"/>
</dbReference>
<dbReference type="InterPro" id="IPR008993">
    <property type="entry name" value="TIMP-like_OB-fold"/>
</dbReference>
<dbReference type="PANTHER" id="PTHR11412">
    <property type="entry name" value="MACROGLOBULIN / COMPLEMENT"/>
    <property type="match status" value="1"/>
</dbReference>
<keyword evidence="3" id="KW-0732">Signal</keyword>
<dbReference type="GeneTree" id="ENSGT00940000154063"/>
<dbReference type="Gene3D" id="6.20.50.160">
    <property type="match status" value="1"/>
</dbReference>
<dbReference type="Pfam" id="PF07677">
    <property type="entry name" value="A2M_recep"/>
    <property type="match status" value="1"/>
</dbReference>
<evidence type="ECO:0000259" key="6">
    <source>
        <dbReference type="PROSITE" id="PS50189"/>
    </source>
</evidence>
<dbReference type="InterPro" id="IPR048848">
    <property type="entry name" value="C3_CUB2"/>
</dbReference>
<dbReference type="InterPro" id="IPR041425">
    <property type="entry name" value="C3/4/5_MG1"/>
</dbReference>
<dbReference type="STRING" id="28377.ENSACAP00000022730"/>
<dbReference type="Bgee" id="ENSACAG00000028697">
    <property type="expression patterns" value="Expressed in liver and 5 other cell types or tissues"/>
</dbReference>
<dbReference type="GO" id="GO:0005615">
    <property type="term" value="C:extracellular space"/>
    <property type="evidence" value="ECO:0007669"/>
    <property type="project" value="InterPro"/>
</dbReference>
<dbReference type="Pfam" id="PF17790">
    <property type="entry name" value="MG1"/>
    <property type="match status" value="1"/>
</dbReference>
<comment type="subcellular location">
    <subcellularLocation>
        <location evidence="1">Secreted</location>
    </subcellularLocation>
</comment>
<dbReference type="Gene3D" id="2.60.120.1540">
    <property type="match status" value="1"/>
</dbReference>
<dbReference type="GO" id="GO:0004866">
    <property type="term" value="F:endopeptidase inhibitor activity"/>
    <property type="evidence" value="ECO:0007669"/>
    <property type="project" value="InterPro"/>
</dbReference>
<dbReference type="Pfam" id="PF17789">
    <property type="entry name" value="MG4"/>
    <property type="match status" value="1"/>
</dbReference>
<dbReference type="InterPro" id="IPR018933">
    <property type="entry name" value="Netrin_module_non-TIMP"/>
</dbReference>
<keyword evidence="2" id="KW-0964">Secreted</keyword>
<dbReference type="SMART" id="SM00104">
    <property type="entry name" value="ANATO"/>
    <property type="match status" value="1"/>
</dbReference>
<dbReference type="eggNOG" id="KOG1366">
    <property type="taxonomic scope" value="Eukaryota"/>
</dbReference>
<dbReference type="InterPro" id="IPR009048">
    <property type="entry name" value="A-macroglobulin_rcpt-bd"/>
</dbReference>
<dbReference type="PROSITE" id="PS50189">
    <property type="entry name" value="NTR"/>
    <property type="match status" value="1"/>
</dbReference>
<dbReference type="SMART" id="SM01419">
    <property type="entry name" value="Thiol-ester_cl"/>
    <property type="match status" value="1"/>
</dbReference>
<dbReference type="Pfam" id="PF07678">
    <property type="entry name" value="TED_complement"/>
    <property type="match status" value="2"/>
</dbReference>
<dbReference type="Gene3D" id="2.60.40.1930">
    <property type="match status" value="5"/>
</dbReference>
<feature type="domain" description="NTR" evidence="6">
    <location>
        <begin position="1417"/>
        <end position="1560"/>
    </location>
</feature>
<evidence type="ECO:0000256" key="2">
    <source>
        <dbReference type="ARBA" id="ARBA00022525"/>
    </source>
</evidence>
<dbReference type="InterPro" id="IPR036595">
    <property type="entry name" value="A-macroglobulin_rcpt-bd_sf"/>
</dbReference>
<proteinExistence type="predicted"/>
<feature type="domain" description="Anaphylatoxin-like" evidence="5">
    <location>
        <begin position="627"/>
        <end position="662"/>
    </location>
</feature>
<dbReference type="InterPro" id="IPR001134">
    <property type="entry name" value="Netrin_domain"/>
</dbReference>
<evidence type="ECO:0000256" key="4">
    <source>
        <dbReference type="ARBA" id="ARBA00023157"/>
    </source>
</evidence>
<dbReference type="PROSITE" id="PS01178">
    <property type="entry name" value="ANAPHYLATOXIN_2"/>
    <property type="match status" value="1"/>
</dbReference>
<dbReference type="InterPro" id="IPR000020">
    <property type="entry name" value="Anaphylatoxin/fibulin"/>
</dbReference>
<evidence type="ECO:0000313" key="7">
    <source>
        <dbReference type="Ensembl" id="ENSACAP00000022730.2"/>
    </source>
</evidence>
<evidence type="ECO:0000259" key="5">
    <source>
        <dbReference type="PROSITE" id="PS01178"/>
    </source>
</evidence>
<evidence type="ECO:0000256" key="3">
    <source>
        <dbReference type="ARBA" id="ARBA00022729"/>
    </source>
</evidence>
<dbReference type="SMART" id="SM01361">
    <property type="entry name" value="A2M_recep"/>
    <property type="match status" value="1"/>
</dbReference>
<dbReference type="InterPro" id="IPR013783">
    <property type="entry name" value="Ig-like_fold"/>
</dbReference>
<dbReference type="CDD" id="cd02896">
    <property type="entry name" value="complement_C3_C4_C5"/>
    <property type="match status" value="1"/>
</dbReference>
<dbReference type="CDD" id="cd00017">
    <property type="entry name" value="ANATO"/>
    <property type="match status" value="1"/>
</dbReference>
<dbReference type="FunFam" id="2.20.130.20:FF:000001">
    <property type="entry name" value="Complement C3"/>
    <property type="match status" value="1"/>
</dbReference>
<protein>
    <recommendedName>
        <fullName evidence="9">Complement C3</fullName>
    </recommendedName>
</protein>
<dbReference type="Gene3D" id="2.40.50.120">
    <property type="match status" value="1"/>
</dbReference>
<dbReference type="Pfam" id="PF01759">
    <property type="entry name" value="NTR"/>
    <property type="match status" value="1"/>
</dbReference>
<evidence type="ECO:0008006" key="9">
    <source>
        <dbReference type="Google" id="ProtNLM"/>
    </source>
</evidence>
<dbReference type="SUPFAM" id="SSF48239">
    <property type="entry name" value="Terpenoid cyclases/Protein prenyltransferases"/>
    <property type="match status" value="1"/>
</dbReference>
<dbReference type="InterPro" id="IPR018081">
    <property type="entry name" value="Anaphylatoxin_comp_syst"/>
</dbReference>
<dbReference type="Gene3D" id="2.20.130.20">
    <property type="match status" value="1"/>
</dbReference>
<evidence type="ECO:0000256" key="1">
    <source>
        <dbReference type="ARBA" id="ARBA00004613"/>
    </source>
</evidence>
<dbReference type="InterPro" id="IPR040839">
    <property type="entry name" value="MG4"/>
</dbReference>
<dbReference type="SUPFAM" id="SSF47686">
    <property type="entry name" value="Anaphylotoxins (complement system)"/>
    <property type="match status" value="1"/>
</dbReference>
<name>R4GBP5_ANOCA</name>
<reference evidence="7" key="2">
    <citation type="submission" date="2025-08" db="UniProtKB">
        <authorList>
            <consortium name="Ensembl"/>
        </authorList>
    </citation>
    <scope>IDENTIFICATION</scope>
</reference>
<keyword evidence="4" id="KW-1015">Disulfide bond</keyword>
<dbReference type="InterPro" id="IPR041555">
    <property type="entry name" value="MG3"/>
</dbReference>
<dbReference type="Pfam" id="PF21308">
    <property type="entry name" value="C3_CUB2"/>
    <property type="match status" value="1"/>
</dbReference>
<dbReference type="Pfam" id="PF00207">
    <property type="entry name" value="A2M"/>
    <property type="match status" value="1"/>
</dbReference>
<gene>
    <name evidence="7" type="primary">LOC100566793</name>
</gene>
<dbReference type="FunFam" id="2.60.40.1940:FF:000001">
    <property type="entry name" value="Complement component C3"/>
    <property type="match status" value="1"/>
</dbReference>
<dbReference type="Gene3D" id="1.50.10.20">
    <property type="match status" value="1"/>
</dbReference>
<dbReference type="InterPro" id="IPR011626">
    <property type="entry name" value="Alpha-macroglobulin_TED"/>
</dbReference>
<dbReference type="Proteomes" id="UP000001646">
    <property type="component" value="Chromosome 2"/>
</dbReference>
<dbReference type="SMART" id="SM01360">
    <property type="entry name" value="A2M"/>
    <property type="match status" value="1"/>
</dbReference>
<dbReference type="Pfam" id="PF01821">
    <property type="entry name" value="ANATO"/>
    <property type="match status" value="1"/>
</dbReference>
<dbReference type="PROSITE" id="PS01177">
    <property type="entry name" value="ANAPHYLATOXIN_1"/>
    <property type="match status" value="1"/>
</dbReference>
<dbReference type="Gene3D" id="2.60.40.690">
    <property type="entry name" value="Alpha-macroglobulin, receptor-binding domain"/>
    <property type="match status" value="1"/>
</dbReference>
<dbReference type="InterPro" id="IPR011625">
    <property type="entry name" value="A2M_N_BRD"/>
</dbReference>
<dbReference type="InterPro" id="IPR008930">
    <property type="entry name" value="Terpenoid_cyclase/PrenylTrfase"/>
</dbReference>
<dbReference type="SMART" id="SM01359">
    <property type="entry name" value="A2M_N_2"/>
    <property type="match status" value="1"/>
</dbReference>
<dbReference type="Gene3D" id="1.20.91.20">
    <property type="entry name" value="Anaphylotoxins (complement system)"/>
    <property type="match status" value="1"/>
</dbReference>
<dbReference type="FunFam" id="2.60.40.10:FF:001013">
    <property type="entry name" value="Complement C3"/>
    <property type="match status" value="1"/>
</dbReference>
<evidence type="ECO:0000313" key="8">
    <source>
        <dbReference type="Proteomes" id="UP000001646"/>
    </source>
</evidence>
<organism evidence="7 8">
    <name type="scientific">Anolis carolinensis</name>
    <name type="common">Green anole</name>
    <name type="synonym">American chameleon</name>
    <dbReference type="NCBI Taxonomy" id="28377"/>
    <lineage>
        <taxon>Eukaryota</taxon>
        <taxon>Metazoa</taxon>
        <taxon>Chordata</taxon>
        <taxon>Craniata</taxon>
        <taxon>Vertebrata</taxon>
        <taxon>Euteleostomi</taxon>
        <taxon>Lepidosauria</taxon>
        <taxon>Squamata</taxon>
        <taxon>Bifurcata</taxon>
        <taxon>Unidentata</taxon>
        <taxon>Episquamata</taxon>
        <taxon>Toxicofera</taxon>
        <taxon>Iguania</taxon>
        <taxon>Dactyloidae</taxon>
        <taxon>Anolis</taxon>
    </lineage>
</organism>
<dbReference type="SMART" id="SM00643">
    <property type="entry name" value="C345C"/>
    <property type="match status" value="1"/>
</dbReference>